<dbReference type="GO" id="GO:0005891">
    <property type="term" value="C:voltage-gated calcium channel complex"/>
    <property type="evidence" value="ECO:0007669"/>
    <property type="project" value="TreeGrafter"/>
</dbReference>
<comment type="caution">
    <text evidence="2">The sequence shown here is derived from an EMBL/GenBank/DDBJ whole genome shotgun (WGS) entry which is preliminary data.</text>
</comment>
<dbReference type="SMART" id="SM00327">
    <property type="entry name" value="VWA"/>
    <property type="match status" value="1"/>
</dbReference>
<organism evidence="2 3">
    <name type="scientific">Reticulomyxa filosa</name>
    <dbReference type="NCBI Taxonomy" id="46433"/>
    <lineage>
        <taxon>Eukaryota</taxon>
        <taxon>Sar</taxon>
        <taxon>Rhizaria</taxon>
        <taxon>Retaria</taxon>
        <taxon>Foraminifera</taxon>
        <taxon>Monothalamids</taxon>
        <taxon>Reticulomyxidae</taxon>
        <taxon>Reticulomyxa</taxon>
    </lineage>
</organism>
<dbReference type="Proteomes" id="UP000023152">
    <property type="component" value="Unassembled WGS sequence"/>
</dbReference>
<dbReference type="PANTHER" id="PTHR10166">
    <property type="entry name" value="VOLTAGE-DEPENDENT CALCIUM CHANNEL SUBUNIT ALPHA-2/DELTA-RELATED"/>
    <property type="match status" value="1"/>
</dbReference>
<protein>
    <recommendedName>
        <fullName evidence="1">VWFA domain-containing protein</fullName>
    </recommendedName>
</protein>
<dbReference type="SUPFAM" id="SSF53300">
    <property type="entry name" value="vWA-like"/>
    <property type="match status" value="1"/>
</dbReference>
<proteinExistence type="predicted"/>
<dbReference type="InterPro" id="IPR002035">
    <property type="entry name" value="VWF_A"/>
</dbReference>
<dbReference type="Pfam" id="PF13519">
    <property type="entry name" value="VWA_2"/>
    <property type="match status" value="1"/>
</dbReference>
<dbReference type="PROSITE" id="PS50234">
    <property type="entry name" value="VWFA"/>
    <property type="match status" value="1"/>
</dbReference>
<keyword evidence="3" id="KW-1185">Reference proteome</keyword>
<dbReference type="InterPro" id="IPR036465">
    <property type="entry name" value="vWFA_dom_sf"/>
</dbReference>
<dbReference type="GO" id="GO:0005245">
    <property type="term" value="F:voltage-gated calcium channel activity"/>
    <property type="evidence" value="ECO:0007669"/>
    <property type="project" value="TreeGrafter"/>
</dbReference>
<dbReference type="AlphaFoldDB" id="X6N0Z0"/>
<dbReference type="OMA" id="MDCTITA"/>
<gene>
    <name evidence="2" type="ORF">RFI_17646</name>
</gene>
<accession>X6N0Z0</accession>
<dbReference type="Gene3D" id="3.40.50.410">
    <property type="entry name" value="von Willebrand factor, type A domain"/>
    <property type="match status" value="1"/>
</dbReference>
<dbReference type="PANTHER" id="PTHR10166:SF37">
    <property type="entry name" value="STOLID, ISOFORM H"/>
    <property type="match status" value="1"/>
</dbReference>
<dbReference type="OrthoDB" id="447197at2759"/>
<sequence length="325" mass="36316">MMNLAGGFGTSLHKTKQVSAFSLSDFEHEGIFARYYFDTCSKDTKERQGELGAEEKKELEAKQEQSKKEIEQEFFSIRRNYARSHDPLSNEMQEWLGLGLHSKYDGKKGIAKYGRPPVMLMVALDVSGSMDCTITASEGEMQSTSKIEIAKHSLLSMLRQLKDNDSIGIVTFNTQCEVLFPLTVWKQANAESLKKVITSVVAGGGTDLSVAFAGASKVLKEKRAKDSSSVPSNTQYRILFLTDMQPNSGERRKTGLFGLAEECANEQIYTTFVGVGEDFGSDLAQYISTDLKGAQYMTVRTAKEFEDLMTENFEYSIFPIIFDFK</sequence>
<reference evidence="2 3" key="1">
    <citation type="journal article" date="2013" name="Curr. Biol.">
        <title>The Genome of the Foraminiferan Reticulomyxa filosa.</title>
        <authorList>
            <person name="Glockner G."/>
            <person name="Hulsmann N."/>
            <person name="Schleicher M."/>
            <person name="Noegel A.A."/>
            <person name="Eichinger L."/>
            <person name="Gallinger C."/>
            <person name="Pawlowski J."/>
            <person name="Sierra R."/>
            <person name="Euteneuer U."/>
            <person name="Pillet L."/>
            <person name="Moustafa A."/>
            <person name="Platzer M."/>
            <person name="Groth M."/>
            <person name="Szafranski K."/>
            <person name="Schliwa M."/>
        </authorList>
    </citation>
    <scope>NUCLEOTIDE SEQUENCE [LARGE SCALE GENOMIC DNA]</scope>
</reference>
<evidence type="ECO:0000259" key="1">
    <source>
        <dbReference type="PROSITE" id="PS50234"/>
    </source>
</evidence>
<dbReference type="InterPro" id="IPR051173">
    <property type="entry name" value="Ca_channel_alpha-2/delta"/>
</dbReference>
<name>X6N0Z0_RETFI</name>
<feature type="domain" description="VWFA" evidence="1">
    <location>
        <begin position="119"/>
        <end position="313"/>
    </location>
</feature>
<evidence type="ECO:0000313" key="2">
    <source>
        <dbReference type="EMBL" id="ETO19583.1"/>
    </source>
</evidence>
<evidence type="ECO:0000313" key="3">
    <source>
        <dbReference type="Proteomes" id="UP000023152"/>
    </source>
</evidence>
<dbReference type="EMBL" id="ASPP01013500">
    <property type="protein sequence ID" value="ETO19583.1"/>
    <property type="molecule type" value="Genomic_DNA"/>
</dbReference>